<reference evidence="8 9" key="1">
    <citation type="journal article" date="2015" name="Genome Announc.">
        <title>Expanding the biotechnology potential of lactobacilli through comparative genomics of 213 strains and associated genera.</title>
        <authorList>
            <person name="Sun Z."/>
            <person name="Harris H.M."/>
            <person name="McCann A."/>
            <person name="Guo C."/>
            <person name="Argimon S."/>
            <person name="Zhang W."/>
            <person name="Yang X."/>
            <person name="Jeffery I.B."/>
            <person name="Cooney J.C."/>
            <person name="Kagawa T.F."/>
            <person name="Liu W."/>
            <person name="Song Y."/>
            <person name="Salvetti E."/>
            <person name="Wrobel A."/>
            <person name="Rasinkangas P."/>
            <person name="Parkhill J."/>
            <person name="Rea M.C."/>
            <person name="O'Sullivan O."/>
            <person name="Ritari J."/>
            <person name="Douillard F.P."/>
            <person name="Paul Ross R."/>
            <person name="Yang R."/>
            <person name="Briner A.E."/>
            <person name="Felis G.E."/>
            <person name="de Vos W.M."/>
            <person name="Barrangou R."/>
            <person name="Klaenhammer T.R."/>
            <person name="Caufield P.W."/>
            <person name="Cui Y."/>
            <person name="Zhang H."/>
            <person name="O'Toole P.W."/>
        </authorList>
    </citation>
    <scope>NUCLEOTIDE SEQUENCE [LARGE SCALE GENOMIC DNA]</scope>
    <source>
        <strain evidence="8 9">DSM 18001</strain>
    </source>
</reference>
<dbReference type="PATRIC" id="fig|331679.3.peg.899"/>
<dbReference type="SUPFAM" id="SSF143865">
    <property type="entry name" value="CorA soluble domain-like"/>
    <property type="match status" value="1"/>
</dbReference>
<dbReference type="RefSeq" id="WP_057804106.1">
    <property type="nucleotide sequence ID" value="NZ_JQBX01000021.1"/>
</dbReference>
<dbReference type="PANTHER" id="PTHR47891:SF1">
    <property type="entry name" value="CORA-MAGNESIUM AND COBALT TRANSPORTER"/>
    <property type="match status" value="1"/>
</dbReference>
<dbReference type="GO" id="GO:0016020">
    <property type="term" value="C:membrane"/>
    <property type="evidence" value="ECO:0007669"/>
    <property type="project" value="UniProtKB-SubCell"/>
</dbReference>
<keyword evidence="4 7" id="KW-1133">Transmembrane helix</keyword>
<dbReference type="GO" id="GO:0046873">
    <property type="term" value="F:metal ion transmembrane transporter activity"/>
    <property type="evidence" value="ECO:0007669"/>
    <property type="project" value="InterPro"/>
</dbReference>
<dbReference type="SUPFAM" id="SSF144083">
    <property type="entry name" value="Magnesium transport protein CorA, transmembrane region"/>
    <property type="match status" value="1"/>
</dbReference>
<comment type="similarity">
    <text evidence="2">Belongs to the CorA metal ion transporter (MIT) (TC 1.A.35) family.</text>
</comment>
<evidence type="ECO:0000256" key="3">
    <source>
        <dbReference type="ARBA" id="ARBA00022692"/>
    </source>
</evidence>
<keyword evidence="9" id="KW-1185">Reference proteome</keyword>
<dbReference type="InterPro" id="IPR047199">
    <property type="entry name" value="CorA-like"/>
</dbReference>
<feature type="coiled-coil region" evidence="6">
    <location>
        <begin position="127"/>
        <end position="154"/>
    </location>
</feature>
<comment type="subcellular location">
    <subcellularLocation>
        <location evidence="1">Membrane</location>
        <topology evidence="1">Multi-pass membrane protein</topology>
    </subcellularLocation>
</comment>
<evidence type="ECO:0000313" key="8">
    <source>
        <dbReference type="EMBL" id="KRN93216.1"/>
    </source>
</evidence>
<dbReference type="Gene3D" id="1.20.58.340">
    <property type="entry name" value="Magnesium transport protein CorA, transmembrane region"/>
    <property type="match status" value="2"/>
</dbReference>
<proteinExistence type="inferred from homology"/>
<evidence type="ECO:0000256" key="6">
    <source>
        <dbReference type="SAM" id="Coils"/>
    </source>
</evidence>
<keyword evidence="5 7" id="KW-0472">Membrane</keyword>
<evidence type="ECO:0000256" key="2">
    <source>
        <dbReference type="ARBA" id="ARBA00009765"/>
    </source>
</evidence>
<dbReference type="InterPro" id="IPR002523">
    <property type="entry name" value="MgTranspt_CorA/ZnTranspt_ZntB"/>
</dbReference>
<dbReference type="InterPro" id="IPR045861">
    <property type="entry name" value="CorA_cytoplasmic_dom"/>
</dbReference>
<dbReference type="PANTHER" id="PTHR47891">
    <property type="entry name" value="TRANSPORTER-RELATED"/>
    <property type="match status" value="1"/>
</dbReference>
<protein>
    <submittedName>
        <fullName evidence="8">Mg2+ and Co2+ transporter</fullName>
    </submittedName>
</protein>
<gene>
    <name evidence="8" type="ORF">IV81_GL000894</name>
</gene>
<evidence type="ECO:0000313" key="9">
    <source>
        <dbReference type="Proteomes" id="UP000051859"/>
    </source>
</evidence>
<comment type="caution">
    <text evidence="8">The sequence shown here is derived from an EMBL/GenBank/DDBJ whole genome shotgun (WGS) entry which is preliminary data.</text>
</comment>
<organism evidence="8 9">
    <name type="scientific">Pediococcus stilesii</name>
    <dbReference type="NCBI Taxonomy" id="331679"/>
    <lineage>
        <taxon>Bacteria</taxon>
        <taxon>Bacillati</taxon>
        <taxon>Bacillota</taxon>
        <taxon>Bacilli</taxon>
        <taxon>Lactobacillales</taxon>
        <taxon>Lactobacillaceae</taxon>
        <taxon>Pediococcus</taxon>
    </lineage>
</organism>
<dbReference type="AlphaFoldDB" id="A0A0R2KUU4"/>
<evidence type="ECO:0000256" key="5">
    <source>
        <dbReference type="ARBA" id="ARBA00023136"/>
    </source>
</evidence>
<dbReference type="CDD" id="cd12827">
    <property type="entry name" value="EcCorA_ZntB-like_u2"/>
    <property type="match status" value="1"/>
</dbReference>
<evidence type="ECO:0000256" key="4">
    <source>
        <dbReference type="ARBA" id="ARBA00022989"/>
    </source>
</evidence>
<dbReference type="STRING" id="331679.IV81_GL000894"/>
<dbReference type="InterPro" id="IPR045863">
    <property type="entry name" value="CorA_TM1_TM2"/>
</dbReference>
<dbReference type="EMBL" id="JQBX01000021">
    <property type="protein sequence ID" value="KRN93216.1"/>
    <property type="molecule type" value="Genomic_DNA"/>
</dbReference>
<accession>A0A0R2KUU4</accession>
<evidence type="ECO:0000256" key="7">
    <source>
        <dbReference type="SAM" id="Phobius"/>
    </source>
</evidence>
<feature type="transmembrane region" description="Helical" evidence="7">
    <location>
        <begin position="242"/>
        <end position="262"/>
    </location>
</feature>
<name>A0A0R2KUU4_9LACO</name>
<keyword evidence="3 7" id="KW-0812">Transmembrane</keyword>
<dbReference type="Proteomes" id="UP000051859">
    <property type="component" value="Unassembled WGS sequence"/>
</dbReference>
<feature type="transmembrane region" description="Helical" evidence="7">
    <location>
        <begin position="274"/>
        <end position="294"/>
    </location>
</feature>
<keyword evidence="6" id="KW-0175">Coiled coil</keyword>
<evidence type="ECO:0000256" key="1">
    <source>
        <dbReference type="ARBA" id="ARBA00004141"/>
    </source>
</evidence>
<sequence>MGSKKINLKIEKFSNLQSLSARIAQYNFPTNITAGMETPVVFPRTIDFKNEDQLRTCIVGLCNLKVTTQADNYKVLLDPFLIASNDTELVFFIHESSHNEKEIYELINAHSYDSHEAVIAAFLLQIYSNYRTKLSHIKDQLEQLEANSSQTTKNEELIQLKNIKKDTVILEHTLETQHQALEHLFKLDEFSKNLTDQTVIYNIKTAERQITKLVEVYRDLIDAISGLFSDIMSNHLNHLMKYLDSAALVISIPTLIAGLWGMNTGGLPGRHSEQGFLLMLLVSGVFTIVAWIILRFKKFND</sequence>
<dbReference type="Pfam" id="PF01544">
    <property type="entry name" value="CorA"/>
    <property type="match status" value="1"/>
</dbReference>